<dbReference type="Pfam" id="PF03787">
    <property type="entry name" value="RAMPs"/>
    <property type="match status" value="1"/>
</dbReference>
<feature type="region of interest" description="Disordered" evidence="2">
    <location>
        <begin position="256"/>
        <end position="278"/>
    </location>
</feature>
<evidence type="ECO:0000313" key="4">
    <source>
        <dbReference type="EMBL" id="CUB07990.1"/>
    </source>
</evidence>
<evidence type="ECO:0000313" key="5">
    <source>
        <dbReference type="Proteomes" id="UP000182108"/>
    </source>
</evidence>
<reference evidence="5" key="1">
    <citation type="submission" date="2015-08" db="EMBL/GenBank/DDBJ databases">
        <authorList>
            <person name="Babu N.S."/>
            <person name="Beckwith C.J."/>
            <person name="Beseler K.G."/>
            <person name="Brison A."/>
            <person name="Carone J.V."/>
            <person name="Caskin T.P."/>
            <person name="Diamond M."/>
            <person name="Durham M.E."/>
            <person name="Foxe J.M."/>
            <person name="Go M."/>
            <person name="Henderson B.A."/>
            <person name="Jones I.B."/>
            <person name="McGettigan J.A."/>
            <person name="Micheletti S.J."/>
            <person name="Nasrallah M.E."/>
            <person name="Ortiz D."/>
            <person name="Piller C.R."/>
            <person name="Privatt S.R."/>
            <person name="Schneider S.L."/>
            <person name="Sharp S."/>
            <person name="Smith T.C."/>
            <person name="Stanton J.D."/>
            <person name="Ullery H.E."/>
            <person name="Wilson R.J."/>
            <person name="Serrano M.G."/>
            <person name="Buck G."/>
            <person name="Lee V."/>
            <person name="Wang Y."/>
            <person name="Carvalho R."/>
            <person name="Voegtly L."/>
            <person name="Shi R."/>
            <person name="Duckworth R."/>
            <person name="Johnson A."/>
            <person name="Loviza R."/>
            <person name="Walstead R."/>
            <person name="Shah Z."/>
            <person name="Kiflezghi M."/>
            <person name="Wade K."/>
            <person name="Ball S.L."/>
            <person name="Bradley K.W."/>
            <person name="Asai D.J."/>
            <person name="Bowman C.A."/>
            <person name="Russell D.A."/>
            <person name="Pope W.H."/>
            <person name="Jacobs-Sera D."/>
            <person name="Hendrix R.W."/>
            <person name="Hatfull G.F."/>
        </authorList>
    </citation>
    <scope>NUCLEOTIDE SEQUENCE [LARGE SCALE GENOMIC DNA]</scope>
    <source>
        <strain evidence="5">JCM 19170</strain>
    </source>
</reference>
<accession>A0A0K6IY03</accession>
<keyword evidence="1" id="KW-0051">Antiviral defense</keyword>
<evidence type="ECO:0000259" key="3">
    <source>
        <dbReference type="Pfam" id="PF03787"/>
    </source>
</evidence>
<dbReference type="InterPro" id="IPR005537">
    <property type="entry name" value="RAMP_III_fam"/>
</dbReference>
<dbReference type="GO" id="GO:0051607">
    <property type="term" value="P:defense response to virus"/>
    <property type="evidence" value="ECO:0007669"/>
    <property type="project" value="UniProtKB-KW"/>
</dbReference>
<dbReference type="InterPro" id="IPR010172">
    <property type="entry name" value="CRISPR-assoc_prot_TM1791"/>
</dbReference>
<dbReference type="EMBL" id="CYHH01000016">
    <property type="protein sequence ID" value="CUB07990.1"/>
    <property type="molecule type" value="Genomic_DNA"/>
</dbReference>
<dbReference type="AlphaFoldDB" id="A0A0K6IY03"/>
<protein>
    <submittedName>
        <fullName evidence="4">CRISPR-associated protein, Cmr6 family</fullName>
    </submittedName>
</protein>
<gene>
    <name evidence="4" type="ORF">Ga0061068_11623</name>
</gene>
<sequence>MSIAAVPNYLGTDFSGASPGMRFGMYLPIWTNRADQEQEVKDRAAKKSREGQEIAALLERQGMDATIAQLARQERNRLPGLWEKNDFAAREAWKKVTQLTPSDRAGMHALHVRQQHLFGTVPPAEGLYLDAKATAPFTTGLGNEHPLENGFAFLNPYGLPYLPGSGVKGVLRQAARELAGGEWGNTHGWRGDDEKSFSVVIQKKTVALSMCDVLFGRETRDGDAEHVRGVLSFWDVIPQIEGDSLHVEIMTPHQGHYYQQNRDRKTGDSVSPHESGQPIPIPFLTVPPGSGFAFHVVCDLPRLRRLAPELAQDDRWKTLLTAAFAHAFDWLGFGAKTAVGYGAMQRDTAAEAEYHQKLQAEETKARKQAELGAMTPQRRRIQEFIDYAEKELQRSPRPKSKIGQKDYQEAQKLAKDAQAPEWSPEDRAAARKAIEDYLPRLADISLRDVRKRLELDKLAPPLPSS</sequence>
<feature type="region of interest" description="Disordered" evidence="2">
    <location>
        <begin position="393"/>
        <end position="427"/>
    </location>
</feature>
<feature type="compositionally biased region" description="Basic and acidic residues" evidence="2">
    <location>
        <begin position="403"/>
        <end position="415"/>
    </location>
</feature>
<name>A0A0K6IY03_9PROT</name>
<dbReference type="NCBIfam" id="TIGR01898">
    <property type="entry name" value="cas_TM1791_cmr6"/>
    <property type="match status" value="1"/>
</dbReference>
<dbReference type="OrthoDB" id="9813956at2"/>
<feature type="domain" description="CRISPR type III-associated protein" evidence="3">
    <location>
        <begin position="132"/>
        <end position="344"/>
    </location>
</feature>
<evidence type="ECO:0000256" key="1">
    <source>
        <dbReference type="ARBA" id="ARBA00023118"/>
    </source>
</evidence>
<organism evidence="4 5">
    <name type="scientific">Tepidiphilus thermophilus</name>
    <dbReference type="NCBI Taxonomy" id="876478"/>
    <lineage>
        <taxon>Bacteria</taxon>
        <taxon>Pseudomonadati</taxon>
        <taxon>Pseudomonadota</taxon>
        <taxon>Hydrogenophilia</taxon>
        <taxon>Hydrogenophilales</taxon>
        <taxon>Hydrogenophilaceae</taxon>
        <taxon>Tepidiphilus</taxon>
    </lineage>
</organism>
<dbReference type="Proteomes" id="UP000182108">
    <property type="component" value="Unassembled WGS sequence"/>
</dbReference>
<dbReference type="PANTHER" id="PTHR39965">
    <property type="entry name" value="CRISPR SYSTEM CMR SUBUNIT CMR6"/>
    <property type="match status" value="1"/>
</dbReference>
<dbReference type="PANTHER" id="PTHR39965:SF1">
    <property type="entry name" value="CRISPR SYSTEM CMR SUBUNIT CMR6"/>
    <property type="match status" value="1"/>
</dbReference>
<proteinExistence type="predicted"/>
<evidence type="ECO:0000256" key="2">
    <source>
        <dbReference type="SAM" id="MobiDB-lite"/>
    </source>
</evidence>
<keyword evidence="5" id="KW-1185">Reference proteome</keyword>